<keyword evidence="11" id="KW-1185">Reference proteome</keyword>
<feature type="transmembrane region" description="Helical" evidence="7">
    <location>
        <begin position="114"/>
        <end position="135"/>
    </location>
</feature>
<dbReference type="InterPro" id="IPR011527">
    <property type="entry name" value="ABC1_TM_dom"/>
</dbReference>
<dbReference type="InterPro" id="IPR017871">
    <property type="entry name" value="ABC_transporter-like_CS"/>
</dbReference>
<feature type="domain" description="ABC transporter" evidence="8">
    <location>
        <begin position="393"/>
        <end position="631"/>
    </location>
</feature>
<evidence type="ECO:0000256" key="3">
    <source>
        <dbReference type="ARBA" id="ARBA00022741"/>
    </source>
</evidence>
<evidence type="ECO:0000256" key="1">
    <source>
        <dbReference type="ARBA" id="ARBA00004651"/>
    </source>
</evidence>
<dbReference type="CDD" id="cd18552">
    <property type="entry name" value="ABC_6TM_MsbA_like"/>
    <property type="match status" value="1"/>
</dbReference>
<evidence type="ECO:0000256" key="6">
    <source>
        <dbReference type="ARBA" id="ARBA00023136"/>
    </source>
</evidence>
<dbReference type="Gene3D" id="3.40.50.300">
    <property type="entry name" value="P-loop containing nucleotide triphosphate hydrolases"/>
    <property type="match status" value="1"/>
</dbReference>
<evidence type="ECO:0000259" key="8">
    <source>
        <dbReference type="PROSITE" id="PS50893"/>
    </source>
</evidence>
<dbReference type="Pfam" id="PF00664">
    <property type="entry name" value="ABC_membrane"/>
    <property type="match status" value="1"/>
</dbReference>
<keyword evidence="3" id="KW-0547">Nucleotide-binding</keyword>
<dbReference type="Proteomes" id="UP000489351">
    <property type="component" value="Unassembled WGS sequence"/>
</dbReference>
<evidence type="ECO:0000256" key="2">
    <source>
        <dbReference type="ARBA" id="ARBA00022692"/>
    </source>
</evidence>
<dbReference type="SMART" id="SM00382">
    <property type="entry name" value="AAA"/>
    <property type="match status" value="1"/>
</dbReference>
<evidence type="ECO:0000256" key="4">
    <source>
        <dbReference type="ARBA" id="ARBA00022840"/>
    </source>
</evidence>
<evidence type="ECO:0000256" key="5">
    <source>
        <dbReference type="ARBA" id="ARBA00022989"/>
    </source>
</evidence>
<name>A0ABW9USE2_CHLPH</name>
<dbReference type="RefSeq" id="WP_160460282.1">
    <property type="nucleotide sequence ID" value="NZ_WUBZ01000038.1"/>
</dbReference>
<dbReference type="InterPro" id="IPR003439">
    <property type="entry name" value="ABC_transporter-like_ATP-bd"/>
</dbReference>
<dbReference type="SUPFAM" id="SSF52540">
    <property type="entry name" value="P-loop containing nucleoside triphosphate hydrolases"/>
    <property type="match status" value="1"/>
</dbReference>
<evidence type="ECO:0000259" key="9">
    <source>
        <dbReference type="PROSITE" id="PS50929"/>
    </source>
</evidence>
<feature type="transmembrane region" description="Helical" evidence="7">
    <location>
        <begin position="305"/>
        <end position="323"/>
    </location>
</feature>
<dbReference type="InterPro" id="IPR039421">
    <property type="entry name" value="Type_1_exporter"/>
</dbReference>
<dbReference type="InterPro" id="IPR036640">
    <property type="entry name" value="ABC1_TM_sf"/>
</dbReference>
<keyword evidence="5 7" id="KW-1133">Transmembrane helix</keyword>
<evidence type="ECO:0000313" key="11">
    <source>
        <dbReference type="Proteomes" id="UP000489351"/>
    </source>
</evidence>
<sequence>MKLILRVLSYLAPSKGKIVLVVFVSLLTSLFSVVSIYSVLPLLNAIFTADKTVSAPVTPGPASPDSVAAVSPKGLSLSRESLASKNSLIDTKALQEQVTEKFQQLFQAETKQQMLLNICLFLIAAFALKNTFLYINKQLIYRIQTKATKTLRDSVFHTIIEMHLDYFNKQRVGGLMNNVYGDVGVVQGSISSTFINFVQNPFTIFVYVGILFVLSWKLTLFAFGVSLIIFFVIQVIGRRVKALSKIIRQKMGDMNSVLQEKFNGIKVIKSTGFENVEVERFKSFTNEFRRLDLQVYRLKNIISPLNETLLVSAVAMVLWFGGLQVFEGSMTANELIVFAFSLYSAMGPLKMLGEANTSIQSGMASAERLFELIDAEPLVVNGTKPISGFSDVIRFEDVSFAYRQEEGSARVLDRVSFEIRKGEMVALVGQSGSGKSTAVDLLLRFYDVDKGRITIDGVDIREFDYKQLRSMIGVVSQEVILFNDTIEQNIAYGVQNGVMHERVVAAAKLANASGFIEEKPEAYETVVGDRGIQLSGGQRQRLAIARAMVRNPDLLIFDEATSALDNESEKVVQDAIDNALSDRTALVVAHRLSTVKNADRIIVMDRGHVAESGTHAELMAKDGLYRMYHDIQFTSKDEDSLV</sequence>
<keyword evidence="2 7" id="KW-0812">Transmembrane</keyword>
<gene>
    <name evidence="10" type="ORF">GJ685_08360</name>
</gene>
<dbReference type="EMBL" id="WUBZ01000038">
    <property type="protein sequence ID" value="MWV55065.1"/>
    <property type="molecule type" value="Genomic_DNA"/>
</dbReference>
<keyword evidence="6 7" id="KW-0472">Membrane</keyword>
<evidence type="ECO:0000313" key="10">
    <source>
        <dbReference type="EMBL" id="MWV55065.1"/>
    </source>
</evidence>
<accession>A0ABW9USE2</accession>
<dbReference type="Pfam" id="PF00005">
    <property type="entry name" value="ABC_tran"/>
    <property type="match status" value="1"/>
</dbReference>
<feature type="transmembrane region" description="Helical" evidence="7">
    <location>
        <begin position="204"/>
        <end position="233"/>
    </location>
</feature>
<dbReference type="PANTHER" id="PTHR43394">
    <property type="entry name" value="ATP-DEPENDENT PERMEASE MDL1, MITOCHONDRIAL"/>
    <property type="match status" value="1"/>
</dbReference>
<feature type="transmembrane region" description="Helical" evidence="7">
    <location>
        <begin position="20"/>
        <end position="40"/>
    </location>
</feature>
<dbReference type="PROSITE" id="PS50929">
    <property type="entry name" value="ABC_TM1F"/>
    <property type="match status" value="1"/>
</dbReference>
<reference evidence="10 11" key="1">
    <citation type="submission" date="2019-11" db="EMBL/GenBank/DDBJ databases">
        <title>Green- and brown-colored morphotypes of Chlorobia in the stratified aquatic ecosystems of Kandalaksha Gulf (White Sea): A model for study of the accessory genome evolution.</title>
        <authorList>
            <person name="Grouzdev D.S."/>
        </authorList>
    </citation>
    <scope>NUCLEOTIDE SEQUENCE [LARGE SCALE GENOMIC DNA]</scope>
    <source>
        <strain evidence="10 11">ZM</strain>
    </source>
</reference>
<dbReference type="PANTHER" id="PTHR43394:SF1">
    <property type="entry name" value="ATP-BINDING CASSETTE SUB-FAMILY B MEMBER 10, MITOCHONDRIAL"/>
    <property type="match status" value="1"/>
</dbReference>
<organism evidence="10 11">
    <name type="scientific">Chlorobium phaeovibrioides</name>
    <dbReference type="NCBI Taxonomy" id="1094"/>
    <lineage>
        <taxon>Bacteria</taxon>
        <taxon>Pseudomonadati</taxon>
        <taxon>Chlorobiota</taxon>
        <taxon>Chlorobiia</taxon>
        <taxon>Chlorobiales</taxon>
        <taxon>Chlorobiaceae</taxon>
        <taxon>Chlorobium/Pelodictyon group</taxon>
        <taxon>Chlorobium</taxon>
    </lineage>
</organism>
<dbReference type="InterPro" id="IPR003593">
    <property type="entry name" value="AAA+_ATPase"/>
</dbReference>
<comment type="subcellular location">
    <subcellularLocation>
        <location evidence="1">Cell membrane</location>
        <topology evidence="1">Multi-pass membrane protein</topology>
    </subcellularLocation>
</comment>
<dbReference type="PROSITE" id="PS50893">
    <property type="entry name" value="ABC_TRANSPORTER_2"/>
    <property type="match status" value="1"/>
</dbReference>
<keyword evidence="4 10" id="KW-0067">ATP-binding</keyword>
<dbReference type="SUPFAM" id="SSF90123">
    <property type="entry name" value="ABC transporter transmembrane region"/>
    <property type="match status" value="1"/>
</dbReference>
<feature type="domain" description="ABC transmembrane type-1" evidence="9">
    <location>
        <begin position="19"/>
        <end position="361"/>
    </location>
</feature>
<protein>
    <submittedName>
        <fullName evidence="10">ATP-binding cassette domain-containing protein</fullName>
    </submittedName>
</protein>
<dbReference type="GO" id="GO:0005524">
    <property type="term" value="F:ATP binding"/>
    <property type="evidence" value="ECO:0007669"/>
    <property type="project" value="UniProtKB-KW"/>
</dbReference>
<evidence type="ECO:0000256" key="7">
    <source>
        <dbReference type="SAM" id="Phobius"/>
    </source>
</evidence>
<dbReference type="InterPro" id="IPR027417">
    <property type="entry name" value="P-loop_NTPase"/>
</dbReference>
<dbReference type="PROSITE" id="PS00211">
    <property type="entry name" value="ABC_TRANSPORTER_1"/>
    <property type="match status" value="1"/>
</dbReference>
<proteinExistence type="predicted"/>
<dbReference type="Gene3D" id="1.20.1560.10">
    <property type="entry name" value="ABC transporter type 1, transmembrane domain"/>
    <property type="match status" value="1"/>
</dbReference>
<comment type="caution">
    <text evidence="10">The sequence shown here is derived from an EMBL/GenBank/DDBJ whole genome shotgun (WGS) entry which is preliminary data.</text>
</comment>